<evidence type="ECO:0000256" key="1">
    <source>
        <dbReference type="SAM" id="Phobius"/>
    </source>
</evidence>
<protein>
    <submittedName>
        <fullName evidence="2">Uncharacterized protein</fullName>
    </submittedName>
</protein>
<accession>A0ABX9MJT9</accession>
<gene>
    <name evidence="2" type="ORF">Mhypo_02791</name>
</gene>
<keyword evidence="1" id="KW-0472">Membrane</keyword>
<dbReference type="Proteomes" id="UP000265443">
    <property type="component" value="Unassembled WGS sequence"/>
</dbReference>
<name>A0ABX9MJT9_9DEIN</name>
<feature type="transmembrane region" description="Helical" evidence="1">
    <location>
        <begin position="12"/>
        <end position="34"/>
    </location>
</feature>
<keyword evidence="1" id="KW-1133">Transmembrane helix</keyword>
<keyword evidence="3" id="KW-1185">Reference proteome</keyword>
<evidence type="ECO:0000313" key="2">
    <source>
        <dbReference type="EMBL" id="RIH75750.1"/>
    </source>
</evidence>
<organism evidence="2 3">
    <name type="scientific">Meiothermus hypogaeus</name>
    <dbReference type="NCBI Taxonomy" id="884155"/>
    <lineage>
        <taxon>Bacteria</taxon>
        <taxon>Thermotogati</taxon>
        <taxon>Deinococcota</taxon>
        <taxon>Deinococci</taxon>
        <taxon>Thermales</taxon>
        <taxon>Thermaceae</taxon>
        <taxon>Meiothermus</taxon>
    </lineage>
</organism>
<dbReference type="EMBL" id="QWKY01000067">
    <property type="protein sequence ID" value="RIH75750.1"/>
    <property type="molecule type" value="Genomic_DNA"/>
</dbReference>
<comment type="caution">
    <text evidence="2">The sequence shown here is derived from an EMBL/GenBank/DDBJ whole genome shotgun (WGS) entry which is preliminary data.</text>
</comment>
<proteinExistence type="predicted"/>
<keyword evidence="1" id="KW-0812">Transmembrane</keyword>
<sequence length="37" mass="4466">MMREWIRGISYHFIWHLFVLMGSSFHFVAVWSQVVPA</sequence>
<reference evidence="2 3" key="1">
    <citation type="submission" date="2018-08" db="EMBL/GenBank/DDBJ databases">
        <title>Meiothermus hypogaeus DSM 23238 genome sequencing project.</title>
        <authorList>
            <person name="Da Costa M.S."/>
            <person name="Albuquerque L."/>
            <person name="Raposo P."/>
            <person name="Froufe H.J.C."/>
            <person name="Barroso C.S."/>
            <person name="Egas C."/>
        </authorList>
    </citation>
    <scope>NUCLEOTIDE SEQUENCE [LARGE SCALE GENOMIC DNA]</scope>
    <source>
        <strain evidence="2 3">DSM 23238</strain>
    </source>
</reference>
<evidence type="ECO:0000313" key="3">
    <source>
        <dbReference type="Proteomes" id="UP000265443"/>
    </source>
</evidence>